<reference evidence="1 2" key="2">
    <citation type="submission" date="2018-11" db="EMBL/GenBank/DDBJ databases">
        <authorList>
            <consortium name="Pathogen Informatics"/>
        </authorList>
    </citation>
    <scope>NUCLEOTIDE SEQUENCE [LARGE SCALE GENOMIC DNA]</scope>
    <source>
        <strain evidence="1 2">Egypt</strain>
    </source>
</reference>
<name>A0A183BAS0_9TREM</name>
<organism evidence="3">
    <name type="scientific">Echinostoma caproni</name>
    <dbReference type="NCBI Taxonomy" id="27848"/>
    <lineage>
        <taxon>Eukaryota</taxon>
        <taxon>Metazoa</taxon>
        <taxon>Spiralia</taxon>
        <taxon>Lophotrochozoa</taxon>
        <taxon>Platyhelminthes</taxon>
        <taxon>Trematoda</taxon>
        <taxon>Digenea</taxon>
        <taxon>Plagiorchiida</taxon>
        <taxon>Echinostomata</taxon>
        <taxon>Echinostomatoidea</taxon>
        <taxon>Echinostomatidae</taxon>
        <taxon>Echinostoma</taxon>
    </lineage>
</organism>
<dbReference type="WBParaSite" id="ECPE_0001634801-mRNA-1">
    <property type="protein sequence ID" value="ECPE_0001634801-mRNA-1"/>
    <property type="gene ID" value="ECPE_0001634801"/>
</dbReference>
<dbReference type="Proteomes" id="UP000272942">
    <property type="component" value="Unassembled WGS sequence"/>
</dbReference>
<dbReference type="OrthoDB" id="6239803at2759"/>
<reference evidence="3" key="1">
    <citation type="submission" date="2016-06" db="UniProtKB">
        <authorList>
            <consortium name="WormBaseParasite"/>
        </authorList>
    </citation>
    <scope>IDENTIFICATION</scope>
</reference>
<dbReference type="InterPro" id="IPR015943">
    <property type="entry name" value="WD40/YVTN_repeat-like_dom_sf"/>
</dbReference>
<dbReference type="EMBL" id="UZAN01063758">
    <property type="protein sequence ID" value="VDP93578.1"/>
    <property type="molecule type" value="Genomic_DNA"/>
</dbReference>
<evidence type="ECO:0000313" key="1">
    <source>
        <dbReference type="EMBL" id="VDP93578.1"/>
    </source>
</evidence>
<dbReference type="AlphaFoldDB" id="A0A183BAS0"/>
<protein>
    <submittedName>
        <fullName evidence="3">Peptidase A1 domain-containing protein</fullName>
    </submittedName>
</protein>
<evidence type="ECO:0000313" key="2">
    <source>
        <dbReference type="Proteomes" id="UP000272942"/>
    </source>
</evidence>
<keyword evidence="2" id="KW-1185">Reference proteome</keyword>
<dbReference type="Gene3D" id="2.130.10.10">
    <property type="entry name" value="YVTN repeat-like/Quinoprotein amine dehydrogenase"/>
    <property type="match status" value="1"/>
</dbReference>
<accession>A0A183BAS0</accession>
<proteinExistence type="predicted"/>
<evidence type="ECO:0000313" key="3">
    <source>
        <dbReference type="WBParaSite" id="ECPE_0001634801-mRNA-1"/>
    </source>
</evidence>
<sequence>MPSLSLGAQYDSTMPNPDIYHTGGYWLVGSEVMNAAFPTDHLVDIVFDPLEELIWCITRMGQMTAFYSVSMERYITTTVPLLPMVSRSGQEVNYGETKQVFPSPRPAEHAVYVLTSNALHSYTKFGRLCITAE</sequence>
<gene>
    <name evidence="1" type="ORF">ECPE_LOCUS16306</name>
</gene>